<dbReference type="OrthoDB" id="6021743at2759"/>
<comment type="caution">
    <text evidence="1">The sequence shown here is derived from an EMBL/GenBank/DDBJ whole genome shotgun (WGS) entry which is preliminary data.</text>
</comment>
<evidence type="ECO:0000313" key="1">
    <source>
        <dbReference type="EMBL" id="CAD7003341.1"/>
    </source>
</evidence>
<protein>
    <submittedName>
        <fullName evidence="1">(Mediterranean fruit fly) hypothetical protein</fullName>
    </submittedName>
</protein>
<gene>
    <name evidence="1" type="ORF">CCAP1982_LOCUS11800</name>
</gene>
<organism evidence="1 2">
    <name type="scientific">Ceratitis capitata</name>
    <name type="common">Mediterranean fruit fly</name>
    <name type="synonym">Tephritis capitata</name>
    <dbReference type="NCBI Taxonomy" id="7213"/>
    <lineage>
        <taxon>Eukaryota</taxon>
        <taxon>Metazoa</taxon>
        <taxon>Ecdysozoa</taxon>
        <taxon>Arthropoda</taxon>
        <taxon>Hexapoda</taxon>
        <taxon>Insecta</taxon>
        <taxon>Pterygota</taxon>
        <taxon>Neoptera</taxon>
        <taxon>Endopterygota</taxon>
        <taxon>Diptera</taxon>
        <taxon>Brachycera</taxon>
        <taxon>Muscomorpha</taxon>
        <taxon>Tephritoidea</taxon>
        <taxon>Tephritidae</taxon>
        <taxon>Ceratitis</taxon>
        <taxon>Ceratitis</taxon>
    </lineage>
</organism>
<dbReference type="EMBL" id="CAJHJT010000034">
    <property type="protein sequence ID" value="CAD7003341.1"/>
    <property type="molecule type" value="Genomic_DNA"/>
</dbReference>
<reference evidence="1" key="1">
    <citation type="submission" date="2020-11" db="EMBL/GenBank/DDBJ databases">
        <authorList>
            <person name="Whitehead M."/>
        </authorList>
    </citation>
    <scope>NUCLEOTIDE SEQUENCE</scope>
    <source>
        <strain evidence="1">EGII</strain>
    </source>
</reference>
<keyword evidence="2" id="KW-1185">Reference proteome</keyword>
<accession>A0A811UXG0</accession>
<proteinExistence type="predicted"/>
<evidence type="ECO:0000313" key="2">
    <source>
        <dbReference type="Proteomes" id="UP000606786"/>
    </source>
</evidence>
<dbReference type="AlphaFoldDB" id="A0A811UXG0"/>
<name>A0A811UXG0_CERCA</name>
<dbReference type="Proteomes" id="UP000606786">
    <property type="component" value="Unassembled WGS sequence"/>
</dbReference>
<sequence>MSQLKLKKLHLSELKQEICADIGIVSTEDQIALQCSNNQLIILDLLNSSTDLTDLPYNLYYVEIPQNYNLGTSSKSDLSRSYNSSSLLEQQQRVLNPKYVGHFSCEPPKVNALQFKQAAWSLCREQSLAVIVTDTGLCQILKKKNVPSRHWSAIFNVNDCFSDRLSSSKIIGCSEEILSKLFTECYITSAVWHRTKQILFISFKIGYVATFLFTDAFNASLKEIFITKMELNNICDINLFDHYMLISSRDGILQLFSLNSSDNSNPVITPLAFLWTKIDNLTCNKIIIKKFSPSINLVVFNKAAHIFVYALSTEGNIICSNSIYVGGIKITGVQFTSSTEFIVTTITNSIHYFRVLSALHNELKISEQVIEHELNALNLGILGVVYSLKTRHFTFILMRVGEYTQQCKYMHSSIFVNISKLEDIDAQSELINSYLSEINPSQDNILNTSFDIFSNLENYNSFSDIINFKLPDILDDKFLLQMQTKFVLASNILSCQRSSQKRNKESTILAYKFLLTAIQIVHIICRLKFLLSLESASLSIFLQETIHVFRNKYKLLLHDLKTLSTEQIFVKQAIETYLKFFTRSFNANVGDINAVWTEKCLYCNNFTNADTMMCDKNHKVKRCSVSHIQVCNLNNIL</sequence>